<protein>
    <submittedName>
        <fullName evidence="2">Siderophore-interacting protein</fullName>
    </submittedName>
</protein>
<dbReference type="InterPro" id="IPR017927">
    <property type="entry name" value="FAD-bd_FR_type"/>
</dbReference>
<name>A0ABP5N148_9MICO</name>
<dbReference type="PROSITE" id="PS51384">
    <property type="entry name" value="FAD_FR"/>
    <property type="match status" value="1"/>
</dbReference>
<keyword evidence="3" id="KW-1185">Reference proteome</keyword>
<accession>A0ABP5N148</accession>
<dbReference type="PANTHER" id="PTHR30157:SF0">
    <property type="entry name" value="NADPH-DEPENDENT FERRIC-CHELATE REDUCTASE"/>
    <property type="match status" value="1"/>
</dbReference>
<proteinExistence type="predicted"/>
<dbReference type="CDD" id="cd06193">
    <property type="entry name" value="siderophore_interacting"/>
    <property type="match status" value="1"/>
</dbReference>
<evidence type="ECO:0000313" key="3">
    <source>
        <dbReference type="Proteomes" id="UP001501084"/>
    </source>
</evidence>
<evidence type="ECO:0000313" key="2">
    <source>
        <dbReference type="EMBL" id="GAA2188495.1"/>
    </source>
</evidence>
<dbReference type="InterPro" id="IPR039374">
    <property type="entry name" value="SIP_fam"/>
</dbReference>
<dbReference type="InterPro" id="IPR039261">
    <property type="entry name" value="FNR_nucleotide-bd"/>
</dbReference>
<evidence type="ECO:0000259" key="1">
    <source>
        <dbReference type="PROSITE" id="PS51384"/>
    </source>
</evidence>
<dbReference type="InterPro" id="IPR007037">
    <property type="entry name" value="SIP_rossman_dom"/>
</dbReference>
<dbReference type="InterPro" id="IPR013113">
    <property type="entry name" value="SIP_FAD-bd"/>
</dbReference>
<dbReference type="EMBL" id="BAAAOP010000006">
    <property type="protein sequence ID" value="GAA2188495.1"/>
    <property type="molecule type" value="Genomic_DNA"/>
</dbReference>
<reference evidence="3" key="1">
    <citation type="journal article" date="2019" name="Int. J. Syst. Evol. Microbiol.">
        <title>The Global Catalogue of Microorganisms (GCM) 10K type strain sequencing project: providing services to taxonomists for standard genome sequencing and annotation.</title>
        <authorList>
            <consortium name="The Broad Institute Genomics Platform"/>
            <consortium name="The Broad Institute Genome Sequencing Center for Infectious Disease"/>
            <person name="Wu L."/>
            <person name="Ma J."/>
        </authorList>
    </citation>
    <scope>NUCLEOTIDE SEQUENCE [LARGE SCALE GENOMIC DNA]</scope>
    <source>
        <strain evidence="3">JCM 14919</strain>
    </source>
</reference>
<dbReference type="Pfam" id="PF04954">
    <property type="entry name" value="SIP"/>
    <property type="match status" value="1"/>
</dbReference>
<dbReference type="PANTHER" id="PTHR30157">
    <property type="entry name" value="FERRIC REDUCTASE, NADPH-DEPENDENT"/>
    <property type="match status" value="1"/>
</dbReference>
<dbReference type="Gene3D" id="3.40.50.80">
    <property type="entry name" value="Nucleotide-binding domain of ferredoxin-NADP reductase (FNR) module"/>
    <property type="match status" value="1"/>
</dbReference>
<feature type="domain" description="FAD-binding FR-type" evidence="1">
    <location>
        <begin position="11"/>
        <end position="142"/>
    </location>
</feature>
<dbReference type="RefSeq" id="WP_346058073.1">
    <property type="nucleotide sequence ID" value="NZ_BAAAOP010000006.1"/>
</dbReference>
<dbReference type="Pfam" id="PF08021">
    <property type="entry name" value="FAD_binding_9"/>
    <property type="match status" value="1"/>
</dbReference>
<sequence length="289" mass="31355">MNETTARRRVGPPRVLTVERTERVSPHLVRVHLGGEDFAAFIGEADPARLTKTDKYVKLLFAKPELGLEPPYDLEALRERLPLADLPVRRTYTIRSIDAATQTLAIEFVVHGDEGIAGPWAASAKPGDLLCFSGPGGVFEPSMNSLVPRLYLGDESALPAIAAALEATPASAHGLVLLEVGSEADRIELRRPAGIEVRWLFREHADGSSAVHGTTLVAAACELPAPEVTPEVFAHGERGAMKELRVLLHDTWGIERRALSLSAYWALGRAEDGFQAEKRNAAGQIFESD</sequence>
<dbReference type="Gene3D" id="2.40.30.10">
    <property type="entry name" value="Translation factors"/>
    <property type="match status" value="1"/>
</dbReference>
<dbReference type="SUPFAM" id="SSF63380">
    <property type="entry name" value="Riboflavin synthase domain-like"/>
    <property type="match status" value="1"/>
</dbReference>
<organism evidence="2 3">
    <name type="scientific">Leucobacter alluvii</name>
    <dbReference type="NCBI Taxonomy" id="340321"/>
    <lineage>
        <taxon>Bacteria</taxon>
        <taxon>Bacillati</taxon>
        <taxon>Actinomycetota</taxon>
        <taxon>Actinomycetes</taxon>
        <taxon>Micrococcales</taxon>
        <taxon>Microbacteriaceae</taxon>
        <taxon>Leucobacter</taxon>
    </lineage>
</organism>
<dbReference type="InterPro" id="IPR017938">
    <property type="entry name" value="Riboflavin_synthase-like_b-brl"/>
</dbReference>
<gene>
    <name evidence="2" type="ORF">GCM10009786_17840</name>
</gene>
<dbReference type="Proteomes" id="UP001501084">
    <property type="component" value="Unassembled WGS sequence"/>
</dbReference>
<comment type="caution">
    <text evidence="2">The sequence shown here is derived from an EMBL/GenBank/DDBJ whole genome shotgun (WGS) entry which is preliminary data.</text>
</comment>